<comment type="caution">
    <text evidence="1">The sequence shown here is derived from an EMBL/GenBank/DDBJ whole genome shotgun (WGS) entry which is preliminary data.</text>
</comment>
<name>A0A0F9SSQ0_9ZZZZ</name>
<sequence length="78" mass="8089">MSIYEPLIIATAAATGASIAMPEEYNPTMSILLSVLGISSGVYSQHLARQNQADAALNASMASIMFSLLALAKSMGLV</sequence>
<gene>
    <name evidence="1" type="ORF">LCGC14_0815830</name>
</gene>
<reference evidence="1" key="1">
    <citation type="journal article" date="2015" name="Nature">
        <title>Complex archaea that bridge the gap between prokaryotes and eukaryotes.</title>
        <authorList>
            <person name="Spang A."/>
            <person name="Saw J.H."/>
            <person name="Jorgensen S.L."/>
            <person name="Zaremba-Niedzwiedzka K."/>
            <person name="Martijn J."/>
            <person name="Lind A.E."/>
            <person name="van Eijk R."/>
            <person name="Schleper C."/>
            <person name="Guy L."/>
            <person name="Ettema T.J."/>
        </authorList>
    </citation>
    <scope>NUCLEOTIDE SEQUENCE</scope>
</reference>
<protein>
    <submittedName>
        <fullName evidence="1">Uncharacterized protein</fullName>
    </submittedName>
</protein>
<proteinExistence type="predicted"/>
<dbReference type="EMBL" id="LAZR01002265">
    <property type="protein sequence ID" value="KKN32233.1"/>
    <property type="molecule type" value="Genomic_DNA"/>
</dbReference>
<accession>A0A0F9SSQ0</accession>
<evidence type="ECO:0000313" key="1">
    <source>
        <dbReference type="EMBL" id="KKN32233.1"/>
    </source>
</evidence>
<dbReference type="AlphaFoldDB" id="A0A0F9SSQ0"/>
<organism evidence="1">
    <name type="scientific">marine sediment metagenome</name>
    <dbReference type="NCBI Taxonomy" id="412755"/>
    <lineage>
        <taxon>unclassified sequences</taxon>
        <taxon>metagenomes</taxon>
        <taxon>ecological metagenomes</taxon>
    </lineage>
</organism>